<feature type="region of interest" description="Disordered" evidence="9">
    <location>
        <begin position="877"/>
        <end position="898"/>
    </location>
</feature>
<dbReference type="Gene3D" id="2.60.120.10">
    <property type="entry name" value="Jelly Rolls"/>
    <property type="match status" value="1"/>
</dbReference>
<keyword evidence="3 10" id="KW-0812">Transmembrane</keyword>
<feature type="region of interest" description="Disordered" evidence="9">
    <location>
        <begin position="735"/>
        <end position="765"/>
    </location>
</feature>
<dbReference type="SUPFAM" id="SSF81324">
    <property type="entry name" value="Voltage-gated potassium channels"/>
    <property type="match status" value="1"/>
</dbReference>
<feature type="transmembrane region" description="Helical" evidence="10">
    <location>
        <begin position="378"/>
        <end position="400"/>
    </location>
</feature>
<feature type="compositionally biased region" description="Basic residues" evidence="9">
    <location>
        <begin position="877"/>
        <end position="894"/>
    </location>
</feature>
<feature type="region of interest" description="Disordered" evidence="9">
    <location>
        <begin position="803"/>
        <end position="857"/>
    </location>
</feature>
<dbReference type="InterPro" id="IPR014710">
    <property type="entry name" value="RmlC-like_jellyroll"/>
</dbReference>
<dbReference type="Gene3D" id="1.10.287.70">
    <property type="match status" value="1"/>
</dbReference>
<feature type="compositionally biased region" description="Basic residues" evidence="9">
    <location>
        <begin position="810"/>
        <end position="819"/>
    </location>
</feature>
<dbReference type="PANTHER" id="PTHR45638">
    <property type="entry name" value="CYCLIC NUCLEOTIDE-GATED CATION CHANNEL SUBUNIT A"/>
    <property type="match status" value="1"/>
</dbReference>
<keyword evidence="5" id="KW-0406">Ion transport</keyword>
<feature type="domain" description="Cyclic nucleotide-binding" evidence="11">
    <location>
        <begin position="482"/>
        <end position="603"/>
    </location>
</feature>
<evidence type="ECO:0000256" key="9">
    <source>
        <dbReference type="SAM" id="MobiDB-lite"/>
    </source>
</evidence>
<keyword evidence="2" id="KW-0813">Transport</keyword>
<dbReference type="InterPro" id="IPR018488">
    <property type="entry name" value="cNMP-bd_CS"/>
</dbReference>
<dbReference type="PROSITE" id="PS50042">
    <property type="entry name" value="CNMP_BINDING_3"/>
    <property type="match status" value="1"/>
</dbReference>
<comment type="subcellular location">
    <subcellularLocation>
        <location evidence="1">Membrane</location>
        <topology evidence="1">Multi-pass membrane protein</topology>
    </subcellularLocation>
</comment>
<evidence type="ECO:0000256" key="2">
    <source>
        <dbReference type="ARBA" id="ARBA00022448"/>
    </source>
</evidence>
<name>A0ABQ7S7K6_9ACAR</name>
<dbReference type="InterPro" id="IPR018490">
    <property type="entry name" value="cNMP-bd_dom_sf"/>
</dbReference>
<keyword evidence="4 10" id="KW-1133">Transmembrane helix</keyword>
<comment type="caution">
    <text evidence="12">The sequence shown here is derived from an EMBL/GenBank/DDBJ whole genome shotgun (WGS) entry which is preliminary data.</text>
</comment>
<evidence type="ECO:0000256" key="5">
    <source>
        <dbReference type="ARBA" id="ARBA00023065"/>
    </source>
</evidence>
<feature type="non-terminal residue" evidence="12">
    <location>
        <position position="1052"/>
    </location>
</feature>
<evidence type="ECO:0000256" key="4">
    <source>
        <dbReference type="ARBA" id="ARBA00022989"/>
    </source>
</evidence>
<protein>
    <submittedName>
        <fullName evidence="12">Cyclic nucleotide-gated cation channel alpha-3</fullName>
    </submittedName>
</protein>
<evidence type="ECO:0000256" key="3">
    <source>
        <dbReference type="ARBA" id="ARBA00022692"/>
    </source>
</evidence>
<keyword evidence="8" id="KW-0407">Ion channel</keyword>
<dbReference type="InterPro" id="IPR050866">
    <property type="entry name" value="CNG_cation_channel"/>
</dbReference>
<dbReference type="CDD" id="cd00038">
    <property type="entry name" value="CAP_ED"/>
    <property type="match status" value="1"/>
</dbReference>
<keyword evidence="7" id="KW-1071">Ligand-gated ion channel</keyword>
<accession>A0ABQ7S7K6</accession>
<evidence type="ECO:0000313" key="13">
    <source>
        <dbReference type="Proteomes" id="UP000825002"/>
    </source>
</evidence>
<dbReference type="Pfam" id="PF00027">
    <property type="entry name" value="cNMP_binding"/>
    <property type="match status" value="1"/>
</dbReference>
<evidence type="ECO:0000313" key="12">
    <source>
        <dbReference type="EMBL" id="KAG9509367.1"/>
    </source>
</evidence>
<dbReference type="InterPro" id="IPR000595">
    <property type="entry name" value="cNMP-bd_dom"/>
</dbReference>
<evidence type="ECO:0000256" key="7">
    <source>
        <dbReference type="ARBA" id="ARBA00023286"/>
    </source>
</evidence>
<dbReference type="Pfam" id="PF00520">
    <property type="entry name" value="Ion_trans"/>
    <property type="match status" value="1"/>
</dbReference>
<feature type="region of interest" description="Disordered" evidence="9">
    <location>
        <begin position="607"/>
        <end position="626"/>
    </location>
</feature>
<reference evidence="12 13" key="1">
    <citation type="submission" date="2020-10" db="EMBL/GenBank/DDBJ databases">
        <authorList>
            <person name="Klimov P.B."/>
            <person name="Dyachkov S.M."/>
            <person name="Chetverikov P.E."/>
        </authorList>
    </citation>
    <scope>NUCLEOTIDE SEQUENCE [LARGE SCALE GENOMIC DNA]</scope>
    <source>
        <strain evidence="12">BMOC 18-1129-001#AD2665</strain>
        <tissue evidence="12">Entire mites</tissue>
    </source>
</reference>
<proteinExistence type="predicted"/>
<dbReference type="Gene3D" id="1.10.287.630">
    <property type="entry name" value="Helix hairpin bin"/>
    <property type="match status" value="1"/>
</dbReference>
<evidence type="ECO:0000256" key="1">
    <source>
        <dbReference type="ARBA" id="ARBA00004141"/>
    </source>
</evidence>
<feature type="transmembrane region" description="Helical" evidence="10">
    <location>
        <begin position="170"/>
        <end position="190"/>
    </location>
</feature>
<dbReference type="PANTHER" id="PTHR45638:SF4">
    <property type="entry name" value="CYCLIC NUCLEOTIDE-BINDING DOMAIN-CONTAINING PROTEIN"/>
    <property type="match status" value="1"/>
</dbReference>
<gene>
    <name evidence="12" type="primary">CNGA3</name>
    <name evidence="12" type="ORF">GZH46_02117</name>
</gene>
<keyword evidence="6 10" id="KW-0472">Membrane</keyword>
<evidence type="ECO:0000256" key="8">
    <source>
        <dbReference type="ARBA" id="ARBA00023303"/>
    </source>
</evidence>
<feature type="transmembrane region" description="Helical" evidence="10">
    <location>
        <begin position="227"/>
        <end position="246"/>
    </location>
</feature>
<dbReference type="EMBL" id="JAIFTH010000515">
    <property type="protein sequence ID" value="KAG9509367.1"/>
    <property type="molecule type" value="Genomic_DNA"/>
</dbReference>
<dbReference type="InterPro" id="IPR005821">
    <property type="entry name" value="Ion_trans_dom"/>
</dbReference>
<organism evidence="12 13">
    <name type="scientific">Fragariocoptes setiger</name>
    <dbReference type="NCBI Taxonomy" id="1670756"/>
    <lineage>
        <taxon>Eukaryota</taxon>
        <taxon>Metazoa</taxon>
        <taxon>Ecdysozoa</taxon>
        <taxon>Arthropoda</taxon>
        <taxon>Chelicerata</taxon>
        <taxon>Arachnida</taxon>
        <taxon>Acari</taxon>
        <taxon>Acariformes</taxon>
        <taxon>Trombidiformes</taxon>
        <taxon>Prostigmata</taxon>
        <taxon>Eupodina</taxon>
        <taxon>Eriophyoidea</taxon>
        <taxon>Phytoptidae</taxon>
        <taxon>Fragariocoptes</taxon>
    </lineage>
</organism>
<dbReference type="PROSITE" id="PS00889">
    <property type="entry name" value="CNMP_BINDING_2"/>
    <property type="match status" value="1"/>
</dbReference>
<evidence type="ECO:0000259" key="11">
    <source>
        <dbReference type="PROSITE" id="PS50042"/>
    </source>
</evidence>
<dbReference type="SMART" id="SM00100">
    <property type="entry name" value="cNMP"/>
    <property type="match status" value="1"/>
</dbReference>
<feature type="compositionally biased region" description="Low complexity" evidence="9">
    <location>
        <begin position="610"/>
        <end position="619"/>
    </location>
</feature>
<evidence type="ECO:0000256" key="10">
    <source>
        <dbReference type="SAM" id="Phobius"/>
    </source>
</evidence>
<evidence type="ECO:0000256" key="6">
    <source>
        <dbReference type="ARBA" id="ARBA00023136"/>
    </source>
</evidence>
<keyword evidence="13" id="KW-1185">Reference proteome</keyword>
<dbReference type="SUPFAM" id="SSF51206">
    <property type="entry name" value="cAMP-binding domain-like"/>
    <property type="match status" value="1"/>
</dbReference>
<dbReference type="Proteomes" id="UP000825002">
    <property type="component" value="Unassembled WGS sequence"/>
</dbReference>
<sequence length="1052" mass="116481">MHRSFVSRDNEPLMTTGRAFNEASTANQHIISQQANNTQTLKIEMNTTTQDAAQQEQQPLNIDSINNQNNSSKRKHNKNKLTLDPSGAFCHHWSMCVSLAFLYNFWSLSYRFAFQEINNESVYAWFALDYTADVIYALDIVVGFRTGYLEDGVLQTDCEKLRQHYINCNAFYIDCFCLLPLDFLYLSIGFNSVLRCTRLVKIYRFWHYSDRTERHTNYPNVYRTFALVHYIVVIIHWNACLVHMIASDRFLFGFHISPQLYKLSLPSSATTMPKQRNLIATQSSNGQNDATSTITYSSTNNHHIVHHNTSNTNNNNNNISNNHNPHHTADSAIFVDNATKCIDDAHDVLCQYLHAFYWSTQALTLVADLPRPVTKSDYMFLLVEFIFGLFLFAAVLGHVANIVTNVSAGRREFQAKLDAVKTYMRMRRVSGPLQHKVIKWFDYLWVTQKSSDDDKSVACLPDRLKAEIAIHVHLDTLKRVEIFQNTEAGFLCELVLRLKPVLFSPGDYVCRKNEVGHEMYIVNRGRLEVVADNGTTVLATLNAGSYFGEISILNVGAAGNKRTASVRSLGYTDLFCLSKQDLWDVLKDYPAAEARIRTRAEKRLSKLDLNASNNNSNANPTTMGAHSQIASDTTNLDHINSNNNNDSVSKRLNSDLNLHSNQIDRGTTSLRSRSLYNRPTRLTNDKQRVCRHLAAAHQHRHSAIKTNKCQQSGITDVSLINSVMSILSSSSSRSSLHGAVSASSSSSTASSSSSSSSSSIHSLVPSVTPSMSLSMAAGTVPTSHWSGSSSALLAANRMLLAPSQHESRHDHHSHHHRSSRSTNLQHPVISHSHNGSLTHKGVHRHSAHGNAVGAPECQQGDQLSDQLAQYLRYQAHNQHRDHRVGRERGAHHRHSQDNSLAHRLLHSGAATSSVLDRSSHRHARRCCCCCAPAPSMTTAPISNAHGALAQRLELSSNVVAAADAATRLGTQSCEMQIAPPEVSVTGASEPASPCATPNIGTFQSISTDMLLSGHVTSGQPPLTDVSSTRSLIVQSVGDKDGASPVVHHSSNC</sequence>